<dbReference type="OrthoDB" id="6545863at2"/>
<dbReference type="EMBL" id="WMJZ01000043">
    <property type="protein sequence ID" value="MTH48546.1"/>
    <property type="molecule type" value="Genomic_DNA"/>
</dbReference>
<evidence type="ECO:0000313" key="2">
    <source>
        <dbReference type="Proteomes" id="UP000477739"/>
    </source>
</evidence>
<protein>
    <submittedName>
        <fullName evidence="1">Uncharacterized protein</fullName>
    </submittedName>
</protein>
<reference evidence="1 2" key="1">
    <citation type="submission" date="2019-11" db="EMBL/GenBank/DDBJ databases">
        <title>Escherichia alba sp. nov. isolated from the gut of plastic-eating superworms Zophobas atratus.</title>
        <authorList>
            <person name="Yang Y."/>
        </authorList>
    </citation>
    <scope>NUCLEOTIDE SEQUENCE [LARGE SCALE GENOMIC DNA]</scope>
    <source>
        <strain evidence="2">BIT-B35</strain>
    </source>
</reference>
<name>A0A6L6IT36_9ENTR</name>
<sequence length="80" mass="8917">MRGYAVVNYNITDYDREVYKNKEIKKIISFCLINGQDALCGSGDAGVNINGKNIDLTPYILKSLESVEMGIANPLFINKE</sequence>
<accession>A0A6L6IT36</accession>
<dbReference type="Proteomes" id="UP000477739">
    <property type="component" value="Unassembled WGS sequence"/>
</dbReference>
<keyword evidence="2" id="KW-1185">Reference proteome</keyword>
<organism evidence="1 2">
    <name type="scientific">Intestinirhabdus alba</name>
    <dbReference type="NCBI Taxonomy" id="2899544"/>
    <lineage>
        <taxon>Bacteria</taxon>
        <taxon>Pseudomonadati</taxon>
        <taxon>Pseudomonadota</taxon>
        <taxon>Gammaproteobacteria</taxon>
        <taxon>Enterobacterales</taxon>
        <taxon>Enterobacteriaceae</taxon>
        <taxon>Intestinirhabdus</taxon>
    </lineage>
</organism>
<dbReference type="AlphaFoldDB" id="A0A6L6IT36"/>
<gene>
    <name evidence="1" type="ORF">GJV78_20295</name>
</gene>
<comment type="caution">
    <text evidence="1">The sequence shown here is derived from an EMBL/GenBank/DDBJ whole genome shotgun (WGS) entry which is preliminary data.</text>
</comment>
<proteinExistence type="predicted"/>
<evidence type="ECO:0000313" key="1">
    <source>
        <dbReference type="EMBL" id="MTH48546.1"/>
    </source>
</evidence>